<dbReference type="InterPro" id="IPR013744">
    <property type="entry name" value="SidJ"/>
</dbReference>
<sequence>MSDFSFACAEMYGQLRSITLAEKTVKSKQHWHDVPQRAASSTSSSSSWLSGIVRGRSIKSSAAGSGGTAAPLGVDVGLGYRRNQLPGVLFKYGPQSLYSMKSANGLVVGKAIAGGGKQGMVMNEEWRCLHGRQSCFQTERGFKNSQKEQYRNLVASMRPSALNQAIRFDPHRACVDCIDLCHHVNLLLTCTIHIDRTDLCIDYYATADPPLTSGLTHINTRQPILTYYNFAAELGADTKLTLAQTRSICALPSSSSHSSYVVLDDFYLEPLSVALENENWSLVQPLLSSSYVGYGTSSLKQDALELDQLISYFINKENSEGVVLFGHSTGCQLSFAADEYIPEYVDKKAL</sequence>
<proteinExistence type="predicted"/>
<dbReference type="AlphaFoldDB" id="A0A835QLS3"/>
<dbReference type="OrthoDB" id="10034502at2759"/>
<dbReference type="Proteomes" id="UP000639772">
    <property type="component" value="Unassembled WGS sequence"/>
</dbReference>
<dbReference type="InterPro" id="IPR029058">
    <property type="entry name" value="AB_hydrolase_fold"/>
</dbReference>
<evidence type="ECO:0000313" key="1">
    <source>
        <dbReference type="EMBL" id="KAG0472049.1"/>
    </source>
</evidence>
<dbReference type="Gene3D" id="3.40.50.1820">
    <property type="entry name" value="alpha/beta hydrolase"/>
    <property type="match status" value="1"/>
</dbReference>
<evidence type="ECO:0000313" key="2">
    <source>
        <dbReference type="Proteomes" id="UP000639772"/>
    </source>
</evidence>
<dbReference type="PANTHER" id="PTHR31591">
    <property type="entry name" value="UPF0613 PROTEIN PB24D3.06C"/>
    <property type="match status" value="1"/>
</dbReference>
<dbReference type="PANTHER" id="PTHR31591:SF1">
    <property type="entry name" value="UPF0613 PROTEIN PB24D3.06C"/>
    <property type="match status" value="1"/>
</dbReference>
<comment type="caution">
    <text evidence="1">The sequence shown here is derived from an EMBL/GenBank/DDBJ whole genome shotgun (WGS) entry which is preliminary data.</text>
</comment>
<protein>
    <submittedName>
        <fullName evidence="1">Uncharacterized protein</fullName>
    </submittedName>
</protein>
<reference evidence="1 2" key="1">
    <citation type="journal article" date="2020" name="Nat. Food">
        <title>A phased Vanilla planifolia genome enables genetic improvement of flavour and production.</title>
        <authorList>
            <person name="Hasing T."/>
            <person name="Tang H."/>
            <person name="Brym M."/>
            <person name="Khazi F."/>
            <person name="Huang T."/>
            <person name="Chambers A.H."/>
        </authorList>
    </citation>
    <scope>NUCLEOTIDE SEQUENCE [LARGE SCALE GENOMIC DNA]</scope>
    <source>
        <tissue evidence="1">Leaf</tissue>
    </source>
</reference>
<dbReference type="SUPFAM" id="SSF53474">
    <property type="entry name" value="alpha/beta-Hydrolases"/>
    <property type="match status" value="1"/>
</dbReference>
<dbReference type="EMBL" id="JADCNM010000008">
    <property type="protein sequence ID" value="KAG0472049.1"/>
    <property type="molecule type" value="Genomic_DNA"/>
</dbReference>
<organism evidence="1 2">
    <name type="scientific">Vanilla planifolia</name>
    <name type="common">Vanilla</name>
    <dbReference type="NCBI Taxonomy" id="51239"/>
    <lineage>
        <taxon>Eukaryota</taxon>
        <taxon>Viridiplantae</taxon>
        <taxon>Streptophyta</taxon>
        <taxon>Embryophyta</taxon>
        <taxon>Tracheophyta</taxon>
        <taxon>Spermatophyta</taxon>
        <taxon>Magnoliopsida</taxon>
        <taxon>Liliopsida</taxon>
        <taxon>Asparagales</taxon>
        <taxon>Orchidaceae</taxon>
        <taxon>Vanilloideae</taxon>
        <taxon>Vanilleae</taxon>
        <taxon>Vanilla</taxon>
    </lineage>
</organism>
<gene>
    <name evidence="1" type="ORF">HPP92_016595</name>
</gene>
<accession>A0A835QLS3</accession>
<name>A0A835QLS3_VANPL</name>
<dbReference type="Pfam" id="PF08538">
    <property type="entry name" value="DUF1749"/>
    <property type="match status" value="1"/>
</dbReference>